<evidence type="ECO:0000313" key="1">
    <source>
        <dbReference type="EMBL" id="GMN62530.1"/>
    </source>
</evidence>
<gene>
    <name evidence="1" type="ORF">TIFTF001_031611</name>
</gene>
<sequence length="124" mass="12959">MLPNLGVIVFVIRFVRGVSRTSRVRSSNPGIDVVALCSCKEKCCSICASNVLISSDIIFYIMTSTFIVLGGTGPSGASGNSCVDYRVRVVFLLGSSPRTGSVCVCRSAVTEVFPGVDRGCIGAA</sequence>
<name>A0AA88DWV3_FICCA</name>
<organism evidence="1 2">
    <name type="scientific">Ficus carica</name>
    <name type="common">Common fig</name>
    <dbReference type="NCBI Taxonomy" id="3494"/>
    <lineage>
        <taxon>Eukaryota</taxon>
        <taxon>Viridiplantae</taxon>
        <taxon>Streptophyta</taxon>
        <taxon>Embryophyta</taxon>
        <taxon>Tracheophyta</taxon>
        <taxon>Spermatophyta</taxon>
        <taxon>Magnoliopsida</taxon>
        <taxon>eudicotyledons</taxon>
        <taxon>Gunneridae</taxon>
        <taxon>Pentapetalae</taxon>
        <taxon>rosids</taxon>
        <taxon>fabids</taxon>
        <taxon>Rosales</taxon>
        <taxon>Moraceae</taxon>
        <taxon>Ficeae</taxon>
        <taxon>Ficus</taxon>
    </lineage>
</organism>
<dbReference type="AlphaFoldDB" id="A0AA88DWV3"/>
<dbReference type="EMBL" id="BTGU01000131">
    <property type="protein sequence ID" value="GMN62530.1"/>
    <property type="molecule type" value="Genomic_DNA"/>
</dbReference>
<reference evidence="1" key="1">
    <citation type="submission" date="2023-07" db="EMBL/GenBank/DDBJ databases">
        <title>draft genome sequence of fig (Ficus carica).</title>
        <authorList>
            <person name="Takahashi T."/>
            <person name="Nishimura K."/>
        </authorList>
    </citation>
    <scope>NUCLEOTIDE SEQUENCE</scope>
</reference>
<protein>
    <submittedName>
        <fullName evidence="1">Uncharacterized protein</fullName>
    </submittedName>
</protein>
<keyword evidence="2" id="KW-1185">Reference proteome</keyword>
<dbReference type="Proteomes" id="UP001187192">
    <property type="component" value="Unassembled WGS sequence"/>
</dbReference>
<evidence type="ECO:0000313" key="2">
    <source>
        <dbReference type="Proteomes" id="UP001187192"/>
    </source>
</evidence>
<proteinExistence type="predicted"/>
<comment type="caution">
    <text evidence="1">The sequence shown here is derived from an EMBL/GenBank/DDBJ whole genome shotgun (WGS) entry which is preliminary data.</text>
</comment>
<accession>A0AA88DWV3</accession>